<reference evidence="1" key="1">
    <citation type="journal article" date="2015" name="Nature">
        <title>Complex archaea that bridge the gap between prokaryotes and eukaryotes.</title>
        <authorList>
            <person name="Spang A."/>
            <person name="Saw J.H."/>
            <person name="Jorgensen S.L."/>
            <person name="Zaremba-Niedzwiedzka K."/>
            <person name="Martijn J."/>
            <person name="Lind A.E."/>
            <person name="van Eijk R."/>
            <person name="Schleper C."/>
            <person name="Guy L."/>
            <person name="Ettema T.J."/>
        </authorList>
    </citation>
    <scope>NUCLEOTIDE SEQUENCE</scope>
</reference>
<gene>
    <name evidence="1" type="ORF">LCGC14_3114560</name>
</gene>
<dbReference type="AlphaFoldDB" id="A0A0F8YBI0"/>
<name>A0A0F8YBI0_9ZZZZ</name>
<dbReference type="EMBL" id="LAZR01067490">
    <property type="protein sequence ID" value="KKK51474.1"/>
    <property type="molecule type" value="Genomic_DNA"/>
</dbReference>
<comment type="caution">
    <text evidence="1">The sequence shown here is derived from an EMBL/GenBank/DDBJ whole genome shotgun (WGS) entry which is preliminary data.</text>
</comment>
<feature type="non-terminal residue" evidence="1">
    <location>
        <position position="83"/>
    </location>
</feature>
<sequence>MEINATAKEIHALAVKKGWWLESPTSPARHMLMVMEIAEATRCLRKGEAHVWFGPDGKPEGEAVELVDCIDRIFDYFEQQGWD</sequence>
<organism evidence="1">
    <name type="scientific">marine sediment metagenome</name>
    <dbReference type="NCBI Taxonomy" id="412755"/>
    <lineage>
        <taxon>unclassified sequences</taxon>
        <taxon>metagenomes</taxon>
        <taxon>ecological metagenomes</taxon>
    </lineage>
</organism>
<protein>
    <submittedName>
        <fullName evidence="1">Uncharacterized protein</fullName>
    </submittedName>
</protein>
<accession>A0A0F8YBI0</accession>
<evidence type="ECO:0000313" key="1">
    <source>
        <dbReference type="EMBL" id="KKK51474.1"/>
    </source>
</evidence>
<proteinExistence type="predicted"/>